<proteinExistence type="predicted"/>
<dbReference type="Pfam" id="PF00561">
    <property type="entry name" value="Abhydrolase_1"/>
    <property type="match status" value="1"/>
</dbReference>
<name>A3TZC8_PSEBH</name>
<evidence type="ECO:0000313" key="4">
    <source>
        <dbReference type="Proteomes" id="UP000004318"/>
    </source>
</evidence>
<dbReference type="OrthoDB" id="8107794at2"/>
<dbReference type="InterPro" id="IPR016032">
    <property type="entry name" value="Sig_transdc_resp-reg_C-effctor"/>
</dbReference>
<evidence type="ECO:0000256" key="1">
    <source>
        <dbReference type="SAM" id="MobiDB-lite"/>
    </source>
</evidence>
<dbReference type="GO" id="GO:0006355">
    <property type="term" value="P:regulation of DNA-templated transcription"/>
    <property type="evidence" value="ECO:0007669"/>
    <property type="project" value="InterPro"/>
</dbReference>
<dbReference type="Proteomes" id="UP000004318">
    <property type="component" value="Unassembled WGS sequence"/>
</dbReference>
<dbReference type="GO" id="GO:0016787">
    <property type="term" value="F:hydrolase activity"/>
    <property type="evidence" value="ECO:0007669"/>
    <property type="project" value="UniProtKB-KW"/>
</dbReference>
<dbReference type="GO" id="GO:0003677">
    <property type="term" value="F:DNA binding"/>
    <property type="evidence" value="ECO:0007669"/>
    <property type="project" value="InterPro"/>
</dbReference>
<dbReference type="SUPFAM" id="SSF53474">
    <property type="entry name" value="alpha/beta-Hydrolases"/>
    <property type="match status" value="1"/>
</dbReference>
<gene>
    <name evidence="3" type="ORF">OB2597_16230</name>
</gene>
<dbReference type="InterPro" id="IPR000073">
    <property type="entry name" value="AB_hydrolase_1"/>
</dbReference>
<dbReference type="STRING" id="252305.OB2597_16230"/>
<feature type="region of interest" description="Disordered" evidence="1">
    <location>
        <begin position="1"/>
        <end position="20"/>
    </location>
</feature>
<dbReference type="eggNOG" id="COG0596">
    <property type="taxonomic scope" value="Bacteria"/>
</dbReference>
<keyword evidence="3" id="KW-0378">Hydrolase</keyword>
<accession>A3TZC8</accession>
<dbReference type="SUPFAM" id="SSF46894">
    <property type="entry name" value="C-terminal effector domain of the bipartite response regulators"/>
    <property type="match status" value="1"/>
</dbReference>
<dbReference type="AlphaFoldDB" id="A3TZC8"/>
<organism evidence="3 4">
    <name type="scientific">Pseudooceanicola batsensis (strain ATCC BAA-863 / DSM 15984 / KCTC 12145 / HTCC2597)</name>
    <name type="common">Oceanicola batsensis</name>
    <dbReference type="NCBI Taxonomy" id="252305"/>
    <lineage>
        <taxon>Bacteria</taxon>
        <taxon>Pseudomonadati</taxon>
        <taxon>Pseudomonadota</taxon>
        <taxon>Alphaproteobacteria</taxon>
        <taxon>Rhodobacterales</taxon>
        <taxon>Paracoccaceae</taxon>
        <taxon>Pseudooceanicola</taxon>
    </lineage>
</organism>
<dbReference type="InterPro" id="IPR000792">
    <property type="entry name" value="Tscrpt_reg_LuxR_C"/>
</dbReference>
<dbReference type="eggNOG" id="COG2771">
    <property type="taxonomic scope" value="Bacteria"/>
</dbReference>
<dbReference type="InterPro" id="IPR029058">
    <property type="entry name" value="AB_hydrolase_fold"/>
</dbReference>
<comment type="caution">
    <text evidence="3">The sequence shown here is derived from an EMBL/GenBank/DDBJ whole genome shotgun (WGS) entry which is preliminary data.</text>
</comment>
<dbReference type="RefSeq" id="WP_009807455.1">
    <property type="nucleotide sequence ID" value="NZ_CH724131.1"/>
</dbReference>
<sequence>MTDQDAAGGEPDSQDVTDATLRDEVVDRLYGTALDPGSLPDLVDPWDKLLAPHWHRPPQMRDDLIADTGLVRHARRVEQFLARARAANEKPPEELELSAYRRSAAFTLDSSLRITAANAAARGGLGIDRGMALAALSLREDDRALLRRVARSMLRRSGSDLPELSQLIRARRRSDDRIMLLQVTLVQHEGHADFVLVVTTELHWPEAAAEVLRDAFALTPAEIDVLRALTETRTLAEIARQRGRSVDTIRTQIKSILAKTETHGQNDLLRLAMTAMDFAPPTEPVPDDTFSAPRYSRLARGGAELPALPFRTLVRTGGRQMDYLEFGDPTGRPLLYFCSNFGLCRWPAAAEFAAAQTGLRVIVPIRPGFGGSHPLPQGADRVQEVARDIVALLDHLGIGRAHCLVLDEDMIYMARLFALAPERVGAVMGCSAVLPLTRPAQYERMGRWHRFVLGNARFTPQLLPFATRAGFAMARHLGKAEFVRLVFSASETDRAMTRTPRAFEAMDCGSDIVLCEGGDASRAFAEEVLLVHRSDWSEEFRAMSTAIPVTDLIGREDQSIHPETRRELAVDFPEVTIEPVEDAGSFLLFQHWPLVLRRLEEVIAARRPHCRKDN</sequence>
<keyword evidence="4" id="KW-1185">Reference proteome</keyword>
<reference evidence="3 4" key="1">
    <citation type="journal article" date="2010" name="J. Bacteriol.">
        <title>Genome sequences of Oceanicola granulosus HTCC2516(T) and Oceanicola batsensis HTCC2597(TDelta).</title>
        <authorList>
            <person name="Thrash J.C."/>
            <person name="Cho J.C."/>
            <person name="Vergin K.L."/>
            <person name="Giovannoni S.J."/>
        </authorList>
    </citation>
    <scope>NUCLEOTIDE SEQUENCE [LARGE SCALE GENOMIC DNA]</scope>
    <source>
        <strain evidence="4">ATCC BAA-863 / DSM 15984 / KCTC 12145 / HTCC2597</strain>
    </source>
</reference>
<dbReference type="HOGENOM" id="CLU_035225_0_0_5"/>
<dbReference type="Gene3D" id="1.10.10.10">
    <property type="entry name" value="Winged helix-like DNA-binding domain superfamily/Winged helix DNA-binding domain"/>
    <property type="match status" value="1"/>
</dbReference>
<dbReference type="CDD" id="cd06170">
    <property type="entry name" value="LuxR_C_like"/>
    <property type="match status" value="1"/>
</dbReference>
<evidence type="ECO:0000259" key="2">
    <source>
        <dbReference type="SMART" id="SM00421"/>
    </source>
</evidence>
<dbReference type="EMBL" id="AAMO01000006">
    <property type="protein sequence ID" value="EAQ02946.1"/>
    <property type="molecule type" value="Genomic_DNA"/>
</dbReference>
<feature type="domain" description="HTH luxR-type" evidence="2">
    <location>
        <begin position="215"/>
        <end position="272"/>
    </location>
</feature>
<dbReference type="InterPro" id="IPR036388">
    <property type="entry name" value="WH-like_DNA-bd_sf"/>
</dbReference>
<dbReference type="Gene3D" id="3.40.50.1820">
    <property type="entry name" value="alpha/beta hydrolase"/>
    <property type="match status" value="1"/>
</dbReference>
<evidence type="ECO:0000313" key="3">
    <source>
        <dbReference type="EMBL" id="EAQ02946.1"/>
    </source>
</evidence>
<protein>
    <submittedName>
        <fullName evidence="3">Transcriptional regulator, LuxR family/hydrolase, alpha/beta fold family protein</fullName>
    </submittedName>
</protein>
<dbReference type="SMART" id="SM00421">
    <property type="entry name" value="HTH_LUXR"/>
    <property type="match status" value="1"/>
</dbReference>